<dbReference type="Gene3D" id="3.75.10.10">
    <property type="entry name" value="L-arginine/glycine Amidinotransferase, Chain A"/>
    <property type="match status" value="1"/>
</dbReference>
<reference evidence="1" key="1">
    <citation type="submission" date="2016-01" db="EMBL/GenBank/DDBJ databases">
        <authorList>
            <person name="Mcilroy J.S."/>
            <person name="Karst M S."/>
            <person name="Albertsen M."/>
        </authorList>
    </citation>
    <scope>NUCLEOTIDE SEQUENCE</scope>
    <source>
        <strain evidence="1">Cfx-K</strain>
    </source>
</reference>
<accession>A0A160T432</accession>
<dbReference type="GO" id="GO:0019546">
    <property type="term" value="P:L-arginine deiminase pathway"/>
    <property type="evidence" value="ECO:0007669"/>
    <property type="project" value="TreeGrafter"/>
</dbReference>
<dbReference type="GO" id="GO:0016740">
    <property type="term" value="F:transferase activity"/>
    <property type="evidence" value="ECO:0007669"/>
    <property type="project" value="UniProtKB-KW"/>
</dbReference>
<evidence type="ECO:0000313" key="1">
    <source>
        <dbReference type="EMBL" id="CUS04542.2"/>
    </source>
</evidence>
<dbReference type="Pfam" id="PF19420">
    <property type="entry name" value="DDAH_eukar"/>
    <property type="match status" value="1"/>
</dbReference>
<sequence length="291" mass="31753">MMKHYGGQTMIAPLQTVLVRRPDEAFGAADPALWHYTDQPYLPLAQQEHDAFVNTLLGRGVEVVYHDAPLRDRADAIFVHDPALLTDRGAIILRMGKSLRVGEEDALEMTLRRLGVPILYRLSGAATAEGGDLMWLDERTLCVGLGFRTNAAGLAQLGEALAGSGVELVPVQLPYFEGPDACLHLMSLISMVDDDLAVVYRPLLPVPFYQLLEARGVELIDVSDEEFATMGTNVLALGPRDCLMLDHNHETRAALEAAGCRVTVYRGDELSLKAEGGATCLTRAILRETTD</sequence>
<dbReference type="GO" id="GO:0016990">
    <property type="term" value="F:arginine deiminase activity"/>
    <property type="evidence" value="ECO:0007669"/>
    <property type="project" value="TreeGrafter"/>
</dbReference>
<gene>
    <name evidence="1" type="ORF">CFX0092_A2664</name>
</gene>
<dbReference type="KEGG" id="pbf:CFX0092_A2664"/>
<keyword evidence="2" id="KW-1185">Reference proteome</keyword>
<protein>
    <submittedName>
        <fullName evidence="1">Amidinotransferase</fullName>
    </submittedName>
</protein>
<organism evidence="1 2">
    <name type="scientific">Candidatus Promineifilum breve</name>
    <dbReference type="NCBI Taxonomy" id="1806508"/>
    <lineage>
        <taxon>Bacteria</taxon>
        <taxon>Bacillati</taxon>
        <taxon>Chloroflexota</taxon>
        <taxon>Ardenticatenia</taxon>
        <taxon>Candidatus Promineifilales</taxon>
        <taxon>Candidatus Promineifilaceae</taxon>
        <taxon>Candidatus Promineifilum</taxon>
    </lineage>
</organism>
<dbReference type="AlphaFoldDB" id="A0A160T432"/>
<dbReference type="PANTHER" id="PTHR47271">
    <property type="entry name" value="ARGININE DEIMINASE"/>
    <property type="match status" value="1"/>
</dbReference>
<dbReference type="PANTHER" id="PTHR47271:SF2">
    <property type="entry name" value="ARGININE DEIMINASE"/>
    <property type="match status" value="1"/>
</dbReference>
<evidence type="ECO:0000313" key="2">
    <source>
        <dbReference type="Proteomes" id="UP000215027"/>
    </source>
</evidence>
<dbReference type="Proteomes" id="UP000215027">
    <property type="component" value="Chromosome I"/>
</dbReference>
<name>A0A160T432_9CHLR</name>
<dbReference type="RefSeq" id="WP_095043862.1">
    <property type="nucleotide sequence ID" value="NZ_LN890655.1"/>
</dbReference>
<proteinExistence type="predicted"/>
<dbReference type="EMBL" id="LN890655">
    <property type="protein sequence ID" value="CUS04542.2"/>
    <property type="molecule type" value="Genomic_DNA"/>
</dbReference>
<dbReference type="OrthoDB" id="9807502at2"/>
<dbReference type="SUPFAM" id="SSF55909">
    <property type="entry name" value="Pentein"/>
    <property type="match status" value="1"/>
</dbReference>